<name>A0A183AP27_9TREM</name>
<proteinExistence type="predicted"/>
<organism evidence="4">
    <name type="scientific">Echinostoma caproni</name>
    <dbReference type="NCBI Taxonomy" id="27848"/>
    <lineage>
        <taxon>Eukaryota</taxon>
        <taxon>Metazoa</taxon>
        <taxon>Spiralia</taxon>
        <taxon>Lophotrochozoa</taxon>
        <taxon>Platyhelminthes</taxon>
        <taxon>Trematoda</taxon>
        <taxon>Digenea</taxon>
        <taxon>Plagiorchiida</taxon>
        <taxon>Echinostomata</taxon>
        <taxon>Echinostomatoidea</taxon>
        <taxon>Echinostomatidae</taxon>
        <taxon>Echinostoma</taxon>
    </lineage>
</organism>
<keyword evidence="3" id="KW-1185">Reference proteome</keyword>
<dbReference type="AlphaFoldDB" id="A0A183AP27"/>
<reference evidence="2 3" key="2">
    <citation type="submission" date="2018-11" db="EMBL/GenBank/DDBJ databases">
        <authorList>
            <consortium name="Pathogen Informatics"/>
        </authorList>
    </citation>
    <scope>NUCLEOTIDE SEQUENCE [LARGE SCALE GENOMIC DNA]</scope>
    <source>
        <strain evidence="2 3">Egypt</strain>
    </source>
</reference>
<accession>A0A183AP27</accession>
<evidence type="ECO:0000313" key="2">
    <source>
        <dbReference type="EMBL" id="VDP84065.1"/>
    </source>
</evidence>
<dbReference type="Proteomes" id="UP000272942">
    <property type="component" value="Unassembled WGS sequence"/>
</dbReference>
<evidence type="ECO:0000313" key="4">
    <source>
        <dbReference type="WBParaSite" id="ECPE_0000873801-mRNA-1"/>
    </source>
</evidence>
<dbReference type="OrthoDB" id="6019271at2759"/>
<sequence>MDQCPIGGGGGGGGGGSSSSVCAGSQRLSSTTTGQQVFKRAPLGSIFEWNSAPGSVDANGFAKNGSVLSHPAVGTTTATTTMDSGPTGGGQVAHRPQMPISAVRSPLPHRRLQQLNPLFLSAPTNPTIQPFPNQNVMITQAPLYAAGPMGVVPTYPSETPLMRMANPQSTNQMVPVGYNPVKTRAPSVLDCERRATVLSPPSGMDPRQILLSPAIPQQILNSTGYMMG</sequence>
<feature type="region of interest" description="Disordered" evidence="1">
    <location>
        <begin position="1"/>
        <end position="36"/>
    </location>
</feature>
<feature type="compositionally biased region" description="Gly residues" evidence="1">
    <location>
        <begin position="1"/>
        <end position="17"/>
    </location>
</feature>
<dbReference type="WBParaSite" id="ECPE_0000873801-mRNA-1">
    <property type="protein sequence ID" value="ECPE_0000873801-mRNA-1"/>
    <property type="gene ID" value="ECPE_0000873801"/>
</dbReference>
<feature type="compositionally biased region" description="Polar residues" evidence="1">
    <location>
        <begin position="21"/>
        <end position="36"/>
    </location>
</feature>
<evidence type="ECO:0000313" key="3">
    <source>
        <dbReference type="Proteomes" id="UP000272942"/>
    </source>
</evidence>
<dbReference type="EMBL" id="UZAN01046354">
    <property type="protein sequence ID" value="VDP84065.1"/>
    <property type="molecule type" value="Genomic_DNA"/>
</dbReference>
<protein>
    <submittedName>
        <fullName evidence="4">Protein muscleblind</fullName>
    </submittedName>
</protein>
<gene>
    <name evidence="2" type="ORF">ECPE_LOCUS8712</name>
</gene>
<reference evidence="4" key="1">
    <citation type="submission" date="2016-06" db="UniProtKB">
        <authorList>
            <consortium name="WormBaseParasite"/>
        </authorList>
    </citation>
    <scope>IDENTIFICATION</scope>
</reference>
<evidence type="ECO:0000256" key="1">
    <source>
        <dbReference type="SAM" id="MobiDB-lite"/>
    </source>
</evidence>